<protein>
    <submittedName>
        <fullName evidence="1">Uncharacterized protein</fullName>
    </submittedName>
</protein>
<accession>X1FYK8</accession>
<dbReference type="Gene3D" id="3.40.50.150">
    <property type="entry name" value="Vaccinia Virus protein VP39"/>
    <property type="match status" value="1"/>
</dbReference>
<name>X1FYK8_9ZZZZ</name>
<proteinExistence type="predicted"/>
<gene>
    <name evidence="1" type="ORF">S03H2_31665</name>
</gene>
<organism evidence="1">
    <name type="scientific">marine sediment metagenome</name>
    <dbReference type="NCBI Taxonomy" id="412755"/>
    <lineage>
        <taxon>unclassified sequences</taxon>
        <taxon>metagenomes</taxon>
        <taxon>ecological metagenomes</taxon>
    </lineage>
</organism>
<sequence>MVGTVLPDIILLKDYPQIRKFILENCHITNAVHWGRAFPEANIDTCTLILKKPQDVSYENMVNVIRDIVNWEKGNYTQSSISQKVFKENAEYKFNLYLTDLTLCLISKLDCPSVKLTTIAHSHEGIHSGNIRSKLFLYHCLDDSCFPLLFGGSELRRYELVWEGRFIHYDERIILREKV</sequence>
<evidence type="ECO:0000313" key="1">
    <source>
        <dbReference type="EMBL" id="GAH50072.1"/>
    </source>
</evidence>
<feature type="non-terminal residue" evidence="1">
    <location>
        <position position="179"/>
    </location>
</feature>
<dbReference type="InterPro" id="IPR029063">
    <property type="entry name" value="SAM-dependent_MTases_sf"/>
</dbReference>
<dbReference type="AlphaFoldDB" id="X1FYK8"/>
<dbReference type="EMBL" id="BARU01019213">
    <property type="protein sequence ID" value="GAH50072.1"/>
    <property type="molecule type" value="Genomic_DNA"/>
</dbReference>
<comment type="caution">
    <text evidence="1">The sequence shown here is derived from an EMBL/GenBank/DDBJ whole genome shotgun (WGS) entry which is preliminary data.</text>
</comment>
<reference evidence="1" key="1">
    <citation type="journal article" date="2014" name="Front. Microbiol.">
        <title>High frequency of phylogenetically diverse reductive dehalogenase-homologous genes in deep subseafloor sedimentary metagenomes.</title>
        <authorList>
            <person name="Kawai M."/>
            <person name="Futagami T."/>
            <person name="Toyoda A."/>
            <person name="Takaki Y."/>
            <person name="Nishi S."/>
            <person name="Hori S."/>
            <person name="Arai W."/>
            <person name="Tsubouchi T."/>
            <person name="Morono Y."/>
            <person name="Uchiyama I."/>
            <person name="Ito T."/>
            <person name="Fujiyama A."/>
            <person name="Inagaki F."/>
            <person name="Takami H."/>
        </authorList>
    </citation>
    <scope>NUCLEOTIDE SEQUENCE</scope>
    <source>
        <strain evidence="1">Expedition CK06-06</strain>
    </source>
</reference>